<dbReference type="NCBIfam" id="TIGR00628">
    <property type="entry name" value="ung"/>
    <property type="match status" value="1"/>
</dbReference>
<evidence type="ECO:0000256" key="12">
    <source>
        <dbReference type="SAM" id="MobiDB-lite"/>
    </source>
</evidence>
<evidence type="ECO:0000256" key="7">
    <source>
        <dbReference type="ARBA" id="ARBA00022801"/>
    </source>
</evidence>
<keyword evidence="14" id="KW-0326">Glycosidase</keyword>
<evidence type="ECO:0000256" key="9">
    <source>
        <dbReference type="HAMAP-Rule" id="MF_00148"/>
    </source>
</evidence>
<dbReference type="HAMAP" id="MF_00148">
    <property type="entry name" value="UDG"/>
    <property type="match status" value="1"/>
</dbReference>
<evidence type="ECO:0000313" key="15">
    <source>
        <dbReference type="Proteomes" id="UP000384354"/>
    </source>
</evidence>
<keyword evidence="9" id="KW-0963">Cytoplasm</keyword>
<feature type="compositionally biased region" description="Low complexity" evidence="12">
    <location>
        <begin position="41"/>
        <end position="59"/>
    </location>
</feature>
<dbReference type="SMART" id="SM00986">
    <property type="entry name" value="UDG"/>
    <property type="match status" value="1"/>
</dbReference>
<evidence type="ECO:0000313" key="14">
    <source>
        <dbReference type="EMBL" id="VVE05569.1"/>
    </source>
</evidence>
<dbReference type="OrthoDB" id="9804372at2"/>
<dbReference type="GO" id="GO:0097510">
    <property type="term" value="P:base-excision repair, AP site formation via deaminated base removal"/>
    <property type="evidence" value="ECO:0007669"/>
    <property type="project" value="TreeGrafter"/>
</dbReference>
<dbReference type="AlphaFoldDB" id="A0A5E4V2I4"/>
<dbReference type="InterPro" id="IPR036895">
    <property type="entry name" value="Uracil-DNA_glycosylase-like_sf"/>
</dbReference>
<evidence type="ECO:0000256" key="2">
    <source>
        <dbReference type="ARBA" id="ARBA00002631"/>
    </source>
</evidence>
<evidence type="ECO:0000256" key="8">
    <source>
        <dbReference type="ARBA" id="ARBA00023204"/>
    </source>
</evidence>
<reference evidence="14 15" key="1">
    <citation type="submission" date="2019-08" db="EMBL/GenBank/DDBJ databases">
        <authorList>
            <person name="Peeters C."/>
        </authorList>
    </citation>
    <scope>NUCLEOTIDE SEQUENCE [LARGE SCALE GENOMIC DNA]</scope>
    <source>
        <strain evidence="14 15">LMG 31106</strain>
    </source>
</reference>
<dbReference type="NCBIfam" id="NF003589">
    <property type="entry name" value="PRK05254.1-2"/>
    <property type="match status" value="1"/>
</dbReference>
<evidence type="ECO:0000256" key="6">
    <source>
        <dbReference type="ARBA" id="ARBA00022763"/>
    </source>
</evidence>
<keyword evidence="6 9" id="KW-0227">DNA damage</keyword>
<feature type="region of interest" description="Disordered" evidence="12">
    <location>
        <begin position="1"/>
        <end position="78"/>
    </location>
</feature>
<evidence type="ECO:0000256" key="5">
    <source>
        <dbReference type="ARBA" id="ARBA00018429"/>
    </source>
</evidence>
<dbReference type="SUPFAM" id="SSF52141">
    <property type="entry name" value="Uracil-DNA glycosylase-like"/>
    <property type="match status" value="1"/>
</dbReference>
<organism evidence="14 15">
    <name type="scientific">Pandoraea cepalis</name>
    <dbReference type="NCBI Taxonomy" id="2508294"/>
    <lineage>
        <taxon>Bacteria</taxon>
        <taxon>Pseudomonadati</taxon>
        <taxon>Pseudomonadota</taxon>
        <taxon>Betaproteobacteria</taxon>
        <taxon>Burkholderiales</taxon>
        <taxon>Burkholderiaceae</taxon>
        <taxon>Pandoraea</taxon>
    </lineage>
</organism>
<keyword evidence="7 9" id="KW-0378">Hydrolase</keyword>
<comment type="catalytic activity">
    <reaction evidence="1 9 11">
        <text>Hydrolyzes single-stranded DNA or mismatched double-stranded DNA and polynucleotides, releasing free uracil.</text>
        <dbReference type="EC" id="3.2.2.27"/>
    </reaction>
</comment>
<dbReference type="Pfam" id="PF03167">
    <property type="entry name" value="UDG"/>
    <property type="match status" value="1"/>
</dbReference>
<dbReference type="Proteomes" id="UP000384354">
    <property type="component" value="Unassembled WGS sequence"/>
</dbReference>
<feature type="domain" description="Uracil-DNA glycosylase-like" evidence="13">
    <location>
        <begin position="152"/>
        <end position="320"/>
    </location>
</feature>
<dbReference type="EMBL" id="CABPSL010000007">
    <property type="protein sequence ID" value="VVE05569.1"/>
    <property type="molecule type" value="Genomic_DNA"/>
</dbReference>
<comment type="function">
    <text evidence="2 9 11">Excises uracil residues from the DNA which can arise as a result of misincorporation of dUMP residues by DNA polymerase or due to deamination of cytosine.</text>
</comment>
<evidence type="ECO:0000256" key="10">
    <source>
        <dbReference type="PROSITE-ProRule" id="PRU10072"/>
    </source>
</evidence>
<dbReference type="NCBIfam" id="NF003591">
    <property type="entry name" value="PRK05254.1-4"/>
    <property type="match status" value="1"/>
</dbReference>
<evidence type="ECO:0000256" key="3">
    <source>
        <dbReference type="ARBA" id="ARBA00008184"/>
    </source>
</evidence>
<dbReference type="PROSITE" id="PS00130">
    <property type="entry name" value="U_DNA_GLYCOSYLASE"/>
    <property type="match status" value="1"/>
</dbReference>
<feature type="active site" description="Proton acceptor" evidence="9 10">
    <location>
        <position position="167"/>
    </location>
</feature>
<dbReference type="InterPro" id="IPR018085">
    <property type="entry name" value="Ura-DNA_Glyclase_AS"/>
</dbReference>
<dbReference type="NCBIfam" id="NF003588">
    <property type="entry name" value="PRK05254.1-1"/>
    <property type="match status" value="1"/>
</dbReference>
<evidence type="ECO:0000256" key="11">
    <source>
        <dbReference type="RuleBase" id="RU003780"/>
    </source>
</evidence>
<protein>
    <recommendedName>
        <fullName evidence="5 9">Uracil-DNA glycosylase</fullName>
        <shortName evidence="9">UDG</shortName>
        <ecNumber evidence="4 9">3.2.2.27</ecNumber>
    </recommendedName>
</protein>
<sequence>MTSRSRAASPSPANERQRSLFDDPAPVAGTNDTAASPQPPADVAGVAGVAAPTVSAAPSPRRRGRPPKAGAPVRSASTPVTAIAQSVAASADAAGPLKGRIEDQFAALPHDWQTLVAPFVESEAYAPLCRYVDAEVAAGKTVYPADIFHALRMTSPSDVKVVILGQDPYHGDDQGIAQAHGLAFSVQRGVRVPPSLRNIYKEIERDLGIVAPPHGNLDAWAKQGVLLLNTTLTVEAGNAASHAKPFKKGGWQACTDTLLKGLAARQGPLVFLLWGSHAQAKAPLLAGHDHLLLEAPHPSPLSAHRGFLGCGHFSAANTFLEQHGKTPIDWRLPA</sequence>
<dbReference type="InterPro" id="IPR002043">
    <property type="entry name" value="UDG_fam1"/>
</dbReference>
<dbReference type="CDD" id="cd10027">
    <property type="entry name" value="UDG-F1-like"/>
    <property type="match status" value="1"/>
</dbReference>
<evidence type="ECO:0000256" key="1">
    <source>
        <dbReference type="ARBA" id="ARBA00001400"/>
    </source>
</evidence>
<name>A0A5E4V2I4_9BURK</name>
<accession>A0A5E4V2I4</accession>
<gene>
    <name evidence="9 14" type="primary">ung</name>
    <name evidence="14" type="ORF">PCE31106_02355</name>
</gene>
<dbReference type="RefSeq" id="WP_150563361.1">
    <property type="nucleotide sequence ID" value="NZ_CABPSL010000007.1"/>
</dbReference>
<feature type="compositionally biased region" description="Low complexity" evidence="12">
    <location>
        <begin position="1"/>
        <end position="13"/>
    </location>
</feature>
<proteinExistence type="inferred from homology"/>
<comment type="subcellular location">
    <subcellularLocation>
        <location evidence="9">Cytoplasm</location>
    </subcellularLocation>
</comment>
<dbReference type="Gene3D" id="3.40.470.10">
    <property type="entry name" value="Uracil-DNA glycosylase-like domain"/>
    <property type="match status" value="1"/>
</dbReference>
<dbReference type="PANTHER" id="PTHR11264:SF0">
    <property type="entry name" value="URACIL-DNA GLYCOSYLASE"/>
    <property type="match status" value="1"/>
</dbReference>
<comment type="similarity">
    <text evidence="3 9 11">Belongs to the uracil-DNA glycosylase (UDG) superfamily. UNG family.</text>
</comment>
<evidence type="ECO:0000256" key="4">
    <source>
        <dbReference type="ARBA" id="ARBA00012030"/>
    </source>
</evidence>
<dbReference type="EC" id="3.2.2.27" evidence="4 9"/>
<dbReference type="GO" id="GO:0005737">
    <property type="term" value="C:cytoplasm"/>
    <property type="evidence" value="ECO:0007669"/>
    <property type="project" value="UniProtKB-SubCell"/>
</dbReference>
<dbReference type="NCBIfam" id="NF003592">
    <property type="entry name" value="PRK05254.1-5"/>
    <property type="match status" value="1"/>
</dbReference>
<evidence type="ECO:0000259" key="13">
    <source>
        <dbReference type="SMART" id="SM00986"/>
    </source>
</evidence>
<dbReference type="InterPro" id="IPR005122">
    <property type="entry name" value="Uracil-DNA_glycosylase-like"/>
</dbReference>
<dbReference type="SMART" id="SM00987">
    <property type="entry name" value="UreE_C"/>
    <property type="match status" value="1"/>
</dbReference>
<keyword evidence="8 9" id="KW-0234">DNA repair</keyword>
<dbReference type="GO" id="GO:0004844">
    <property type="term" value="F:uracil DNA N-glycosylase activity"/>
    <property type="evidence" value="ECO:0007669"/>
    <property type="project" value="UniProtKB-UniRule"/>
</dbReference>
<dbReference type="PANTHER" id="PTHR11264">
    <property type="entry name" value="URACIL-DNA GLYCOSYLASE"/>
    <property type="match status" value="1"/>
</dbReference>